<dbReference type="Pfam" id="PF00378">
    <property type="entry name" value="ECH_1"/>
    <property type="match status" value="1"/>
</dbReference>
<gene>
    <name evidence="2" type="ORF">ABIE13_003071</name>
</gene>
<evidence type="ECO:0000313" key="2">
    <source>
        <dbReference type="EMBL" id="MET4577955.1"/>
    </source>
</evidence>
<dbReference type="InterPro" id="IPR014748">
    <property type="entry name" value="Enoyl-CoA_hydra_C"/>
</dbReference>
<dbReference type="InterPro" id="IPR001753">
    <property type="entry name" value="Enoyl-CoA_hydra/iso"/>
</dbReference>
<dbReference type="PANTHER" id="PTHR42964:SF1">
    <property type="entry name" value="POLYKETIDE BIOSYNTHESIS ENOYL-COA HYDRATASE PKSH-RELATED"/>
    <property type="match status" value="1"/>
</dbReference>
<dbReference type="SUPFAM" id="SSF52096">
    <property type="entry name" value="ClpP/crotonase"/>
    <property type="match status" value="1"/>
</dbReference>
<dbReference type="EMBL" id="JBEPSH010000006">
    <property type="protein sequence ID" value="MET4577955.1"/>
    <property type="molecule type" value="Genomic_DNA"/>
</dbReference>
<name>A0ABV2QAB0_9BURK</name>
<dbReference type="RefSeq" id="WP_354444800.1">
    <property type="nucleotide sequence ID" value="NZ_JBEPSH010000006.1"/>
</dbReference>
<dbReference type="InterPro" id="IPR051683">
    <property type="entry name" value="Enoyl-CoA_Hydratase/Isomerase"/>
</dbReference>
<evidence type="ECO:0000256" key="1">
    <source>
        <dbReference type="ARBA" id="ARBA00005254"/>
    </source>
</evidence>
<accession>A0ABV2QAB0</accession>
<dbReference type="Proteomes" id="UP001549320">
    <property type="component" value="Unassembled WGS sequence"/>
</dbReference>
<organism evidence="2 3">
    <name type="scientific">Ottowia thiooxydans</name>
    <dbReference type="NCBI Taxonomy" id="219182"/>
    <lineage>
        <taxon>Bacteria</taxon>
        <taxon>Pseudomonadati</taxon>
        <taxon>Pseudomonadota</taxon>
        <taxon>Betaproteobacteria</taxon>
        <taxon>Burkholderiales</taxon>
        <taxon>Comamonadaceae</taxon>
        <taxon>Ottowia</taxon>
    </lineage>
</organism>
<evidence type="ECO:0000313" key="3">
    <source>
        <dbReference type="Proteomes" id="UP001549320"/>
    </source>
</evidence>
<dbReference type="CDD" id="cd06558">
    <property type="entry name" value="crotonase-like"/>
    <property type="match status" value="1"/>
</dbReference>
<protein>
    <submittedName>
        <fullName evidence="2">Enoyl-CoA hydratase/carnithine racemase</fullName>
    </submittedName>
</protein>
<comment type="similarity">
    <text evidence="1">Belongs to the enoyl-CoA hydratase/isomerase family.</text>
</comment>
<comment type="caution">
    <text evidence="2">The sequence shown here is derived from an EMBL/GenBank/DDBJ whole genome shotgun (WGS) entry which is preliminary data.</text>
</comment>
<dbReference type="InterPro" id="IPR029045">
    <property type="entry name" value="ClpP/crotonase-like_dom_sf"/>
</dbReference>
<dbReference type="Gene3D" id="1.10.12.10">
    <property type="entry name" value="Lyase 2-enoyl-coa Hydratase, Chain A, domain 2"/>
    <property type="match status" value="1"/>
</dbReference>
<dbReference type="Gene3D" id="3.90.226.10">
    <property type="entry name" value="2-enoyl-CoA Hydratase, Chain A, domain 1"/>
    <property type="match status" value="1"/>
</dbReference>
<reference evidence="2 3" key="1">
    <citation type="submission" date="2024-06" db="EMBL/GenBank/DDBJ databases">
        <title>Sorghum-associated microbial communities from plants grown in Nebraska, USA.</title>
        <authorList>
            <person name="Schachtman D."/>
        </authorList>
    </citation>
    <scope>NUCLEOTIDE SEQUENCE [LARGE SCALE GENOMIC DNA]</scope>
    <source>
        <strain evidence="2 3">2709</strain>
    </source>
</reference>
<dbReference type="PANTHER" id="PTHR42964">
    <property type="entry name" value="ENOYL-COA HYDRATASE"/>
    <property type="match status" value="1"/>
</dbReference>
<proteinExistence type="inferred from homology"/>
<sequence>MSTDLPNVLVERRGLACYVTINRAAEHNTMTDSVMNELRQALLDAEAMEGVRAIVLTGAGAQTFCAGGKLKPGADGSPFALDPGRFDNPIAELFRAMDRCNLPIIARVNGSAFGGGVGLICACDFAIGVDSAKFGTTEARVGVFPMMILPLLMRVIPRRRLQEMCFLAERFPASQAVEFGILGQAVPAAELDAAVDALLTKLSANSPVALRMGRRAFSAMNDMSLNEALNLAQMVLPVMSQSEDAREGMRAFSEKRAPNWINR</sequence>
<keyword evidence="3" id="KW-1185">Reference proteome</keyword>